<name>A0ABY8X977_9PSEU</name>
<evidence type="ECO:0000313" key="1">
    <source>
        <dbReference type="EMBL" id="WIV52933.1"/>
    </source>
</evidence>
<gene>
    <name evidence="1" type="ORF">QP939_28765</name>
</gene>
<reference evidence="1 2" key="1">
    <citation type="submission" date="2023-06" db="EMBL/GenBank/DDBJ databases">
        <authorList>
            <person name="Oyuntsetseg B."/>
            <person name="Kim S.B."/>
        </authorList>
    </citation>
    <scope>NUCLEOTIDE SEQUENCE [LARGE SCALE GENOMIC DNA]</scope>
    <source>
        <strain evidence="1 2">2-2</strain>
    </source>
</reference>
<dbReference type="EMBL" id="CP127173">
    <property type="protein sequence ID" value="WIV52933.1"/>
    <property type="molecule type" value="Genomic_DNA"/>
</dbReference>
<dbReference type="RefSeq" id="WP_285449333.1">
    <property type="nucleotide sequence ID" value="NZ_CP127173.1"/>
</dbReference>
<organism evidence="1 2">
    <name type="scientific">Amycolatopsis nalaikhensis</name>
    <dbReference type="NCBI Taxonomy" id="715472"/>
    <lineage>
        <taxon>Bacteria</taxon>
        <taxon>Bacillati</taxon>
        <taxon>Actinomycetota</taxon>
        <taxon>Actinomycetes</taxon>
        <taxon>Pseudonocardiales</taxon>
        <taxon>Pseudonocardiaceae</taxon>
        <taxon>Amycolatopsis</taxon>
    </lineage>
</organism>
<sequence>MPDLRRTAALVVLHGDKVLSDTALHPRCLALAEAVCPHLAQSPTRYTYAEVTRLDLLADGRPLRPPRPDVTEDDTVLWVPTWTVPVNPAAKVTLRN</sequence>
<proteinExistence type="predicted"/>
<accession>A0ABY8X977</accession>
<protein>
    <submittedName>
        <fullName evidence="1">Uncharacterized protein</fullName>
    </submittedName>
</protein>
<evidence type="ECO:0000313" key="2">
    <source>
        <dbReference type="Proteomes" id="UP001227101"/>
    </source>
</evidence>
<keyword evidence="2" id="KW-1185">Reference proteome</keyword>
<dbReference type="Proteomes" id="UP001227101">
    <property type="component" value="Chromosome"/>
</dbReference>